<name>A0A1F4XJ62_9BACT</name>
<evidence type="ECO:0000313" key="7">
    <source>
        <dbReference type="EMBL" id="OGC81742.1"/>
    </source>
</evidence>
<reference evidence="7 8" key="1">
    <citation type="journal article" date="2016" name="Nat. Commun.">
        <title>Thousands of microbial genomes shed light on interconnected biogeochemical processes in an aquifer system.</title>
        <authorList>
            <person name="Anantharaman K."/>
            <person name="Brown C.T."/>
            <person name="Hug L.A."/>
            <person name="Sharon I."/>
            <person name="Castelle C.J."/>
            <person name="Probst A.J."/>
            <person name="Thomas B.C."/>
            <person name="Singh A."/>
            <person name="Wilkins M.J."/>
            <person name="Karaoz U."/>
            <person name="Brodie E.L."/>
            <person name="Williams K.H."/>
            <person name="Hubbard S.S."/>
            <person name="Banfield J.F."/>
        </authorList>
    </citation>
    <scope>NUCLEOTIDE SEQUENCE [LARGE SCALE GENOMIC DNA]</scope>
</reference>
<comment type="subcellular location">
    <subcellularLocation>
        <location evidence="1">Membrane</location>
        <topology evidence="1">Multi-pass membrane protein</topology>
    </subcellularLocation>
</comment>
<dbReference type="GO" id="GO:0032153">
    <property type="term" value="C:cell division site"/>
    <property type="evidence" value="ECO:0007669"/>
    <property type="project" value="TreeGrafter"/>
</dbReference>
<dbReference type="InterPro" id="IPR001182">
    <property type="entry name" value="FtsW/RodA"/>
</dbReference>
<evidence type="ECO:0000256" key="3">
    <source>
        <dbReference type="ARBA" id="ARBA00022960"/>
    </source>
</evidence>
<keyword evidence="4 6" id="KW-1133">Transmembrane helix</keyword>
<protein>
    <recommendedName>
        <fullName evidence="9">Rod shape-determining protein RodA</fullName>
    </recommendedName>
</protein>
<feature type="transmembrane region" description="Helical" evidence="6">
    <location>
        <begin position="182"/>
        <end position="201"/>
    </location>
</feature>
<feature type="transmembrane region" description="Helical" evidence="6">
    <location>
        <begin position="71"/>
        <end position="90"/>
    </location>
</feature>
<comment type="caution">
    <text evidence="7">The sequence shown here is derived from an EMBL/GenBank/DDBJ whole genome shotgun (WGS) entry which is preliminary data.</text>
</comment>
<feature type="transmembrane region" description="Helical" evidence="6">
    <location>
        <begin position="135"/>
        <end position="152"/>
    </location>
</feature>
<evidence type="ECO:0000313" key="8">
    <source>
        <dbReference type="Proteomes" id="UP000177614"/>
    </source>
</evidence>
<feature type="transmembrane region" description="Helical" evidence="6">
    <location>
        <begin position="12"/>
        <end position="31"/>
    </location>
</feature>
<evidence type="ECO:0000256" key="5">
    <source>
        <dbReference type="ARBA" id="ARBA00023136"/>
    </source>
</evidence>
<feature type="transmembrane region" description="Helical" evidence="6">
    <location>
        <begin position="158"/>
        <end position="175"/>
    </location>
</feature>
<feature type="transmembrane region" description="Helical" evidence="6">
    <location>
        <begin position="305"/>
        <end position="323"/>
    </location>
</feature>
<gene>
    <name evidence="7" type="ORF">A2V81_04500</name>
</gene>
<keyword evidence="5 6" id="KW-0472">Membrane</keyword>
<evidence type="ECO:0008006" key="9">
    <source>
        <dbReference type="Google" id="ProtNLM"/>
    </source>
</evidence>
<feature type="transmembrane region" description="Helical" evidence="6">
    <location>
        <begin position="267"/>
        <end position="293"/>
    </location>
</feature>
<dbReference type="GO" id="GO:0051301">
    <property type="term" value="P:cell division"/>
    <property type="evidence" value="ECO:0007669"/>
    <property type="project" value="InterPro"/>
</dbReference>
<feature type="transmembrane region" description="Helical" evidence="6">
    <location>
        <begin position="102"/>
        <end position="123"/>
    </location>
</feature>
<dbReference type="PANTHER" id="PTHR30474">
    <property type="entry name" value="CELL CYCLE PROTEIN"/>
    <property type="match status" value="1"/>
</dbReference>
<organism evidence="7 8">
    <name type="scientific">Candidatus Abawacabacteria bacterium RBG_16_42_10</name>
    <dbReference type="NCBI Taxonomy" id="1817814"/>
    <lineage>
        <taxon>Bacteria</taxon>
        <taxon>Candidatus Abawacaibacteriota</taxon>
    </lineage>
</organism>
<dbReference type="GO" id="GO:0015648">
    <property type="term" value="F:lipid-linked peptidoglycan transporter activity"/>
    <property type="evidence" value="ECO:0007669"/>
    <property type="project" value="TreeGrafter"/>
</dbReference>
<proteinExistence type="predicted"/>
<dbReference type="GO" id="GO:0005886">
    <property type="term" value="C:plasma membrane"/>
    <property type="evidence" value="ECO:0007669"/>
    <property type="project" value="TreeGrafter"/>
</dbReference>
<feature type="transmembrane region" description="Helical" evidence="6">
    <location>
        <begin position="343"/>
        <end position="364"/>
    </location>
</feature>
<evidence type="ECO:0000256" key="2">
    <source>
        <dbReference type="ARBA" id="ARBA00022692"/>
    </source>
</evidence>
<dbReference type="STRING" id="1817814.A2V81_04500"/>
<evidence type="ECO:0000256" key="4">
    <source>
        <dbReference type="ARBA" id="ARBA00022989"/>
    </source>
</evidence>
<dbReference type="EMBL" id="MEWR01000020">
    <property type="protein sequence ID" value="OGC81742.1"/>
    <property type="molecule type" value="Genomic_DNA"/>
</dbReference>
<keyword evidence="3" id="KW-0133">Cell shape</keyword>
<dbReference type="GO" id="GO:0008360">
    <property type="term" value="P:regulation of cell shape"/>
    <property type="evidence" value="ECO:0007669"/>
    <property type="project" value="UniProtKB-KW"/>
</dbReference>
<dbReference type="AlphaFoldDB" id="A0A1F4XJ62"/>
<dbReference type="Proteomes" id="UP000177614">
    <property type="component" value="Unassembled WGS sequence"/>
</dbReference>
<dbReference type="Pfam" id="PF01098">
    <property type="entry name" value="FTSW_RODA_SPOVE"/>
    <property type="match status" value="1"/>
</dbReference>
<keyword evidence="2 6" id="KW-0812">Transmembrane</keyword>
<feature type="transmembrane region" description="Helical" evidence="6">
    <location>
        <begin position="37"/>
        <end position="59"/>
    </location>
</feature>
<accession>A0A1F4XJ62</accession>
<evidence type="ECO:0000256" key="1">
    <source>
        <dbReference type="ARBA" id="ARBA00004141"/>
    </source>
</evidence>
<evidence type="ECO:0000256" key="6">
    <source>
        <dbReference type="SAM" id="Phobius"/>
    </source>
</evidence>
<sequence length="372" mass="41701">MPGTSWREFDWWLFYSAVVLSLFGLVVLVANDNSSNFLASFAFRQILFLFGGILIAVLIARSDYRTFRGPAYVFFLMAIMLLVAVLIFGVTRNGTRGWFEFGFLQVQPSEFVKILFVLVLARFWSKKTFHTLRDVLLSLVFLIPVLFLVLMQPDLGTALSYLTVWLIVVLALSLPMKQLITFLIVALTAGIISLFVLLRVLGQDSYQFQRLEVFPDHLFLKSLHHRDIGYQVDQAIIAIGSGQAFGSGVGQGWQARLNYLPVKESDFIFANIAESMGFLGALLLILLFILFIFRTIRVATVAQDAFGKLVATGLLGMYLFHMIENIGMNLGILPVTGVPLSFVSYGGSHLLTSYIGLGLLESIIMRHKKIKF</sequence>